<evidence type="ECO:0000313" key="5">
    <source>
        <dbReference type="EMBL" id="TXS90910.1"/>
    </source>
</evidence>
<dbReference type="SMART" id="SM00342">
    <property type="entry name" value="HTH_ARAC"/>
    <property type="match status" value="1"/>
</dbReference>
<comment type="caution">
    <text evidence="5">The sequence shown here is derived from an EMBL/GenBank/DDBJ whole genome shotgun (WGS) entry which is preliminary data.</text>
</comment>
<evidence type="ECO:0000259" key="4">
    <source>
        <dbReference type="PROSITE" id="PS01124"/>
    </source>
</evidence>
<dbReference type="GO" id="GO:0003700">
    <property type="term" value="F:DNA-binding transcription factor activity"/>
    <property type="evidence" value="ECO:0007669"/>
    <property type="project" value="InterPro"/>
</dbReference>
<proteinExistence type="predicted"/>
<protein>
    <submittedName>
        <fullName evidence="5">AraC family transcriptional regulator</fullName>
    </submittedName>
</protein>
<dbReference type="InterPro" id="IPR032687">
    <property type="entry name" value="AraC-type_N"/>
</dbReference>
<dbReference type="InterPro" id="IPR009057">
    <property type="entry name" value="Homeodomain-like_sf"/>
</dbReference>
<dbReference type="PANTHER" id="PTHR47894">
    <property type="entry name" value="HTH-TYPE TRANSCRIPTIONAL REGULATOR GADX"/>
    <property type="match status" value="1"/>
</dbReference>
<dbReference type="RefSeq" id="WP_148064566.1">
    <property type="nucleotide sequence ID" value="NZ_VRYZ01000005.1"/>
</dbReference>
<evidence type="ECO:0000313" key="6">
    <source>
        <dbReference type="Proteomes" id="UP000321933"/>
    </source>
</evidence>
<evidence type="ECO:0000256" key="1">
    <source>
        <dbReference type="ARBA" id="ARBA00023015"/>
    </source>
</evidence>
<dbReference type="AlphaFoldDB" id="A0A5C8ZTA1"/>
<dbReference type="EMBL" id="VRYZ01000005">
    <property type="protein sequence ID" value="TXS90910.1"/>
    <property type="molecule type" value="Genomic_DNA"/>
</dbReference>
<accession>A0A5C8ZTA1</accession>
<reference evidence="5 6" key="1">
    <citation type="submission" date="2019-08" db="EMBL/GenBank/DDBJ databases">
        <title>Parahaliea maris sp. nov., isolated from the surface seawater.</title>
        <authorList>
            <person name="Liu Y."/>
        </authorList>
    </citation>
    <scope>NUCLEOTIDE SEQUENCE [LARGE SCALE GENOMIC DNA]</scope>
    <source>
        <strain evidence="5 6">S2-26</strain>
    </source>
</reference>
<evidence type="ECO:0000256" key="3">
    <source>
        <dbReference type="ARBA" id="ARBA00023163"/>
    </source>
</evidence>
<name>A0A5C8ZTA1_9GAMM</name>
<dbReference type="OrthoDB" id="5582699at2"/>
<dbReference type="Proteomes" id="UP000321933">
    <property type="component" value="Unassembled WGS sequence"/>
</dbReference>
<dbReference type="PANTHER" id="PTHR47894:SF1">
    <property type="entry name" value="HTH-TYPE TRANSCRIPTIONAL REGULATOR VQSM"/>
    <property type="match status" value="1"/>
</dbReference>
<keyword evidence="6" id="KW-1185">Reference proteome</keyword>
<feature type="domain" description="HTH araC/xylS-type" evidence="4">
    <location>
        <begin position="235"/>
        <end position="334"/>
    </location>
</feature>
<keyword evidence="2" id="KW-0238">DNA-binding</keyword>
<dbReference type="GO" id="GO:0000976">
    <property type="term" value="F:transcription cis-regulatory region binding"/>
    <property type="evidence" value="ECO:0007669"/>
    <property type="project" value="TreeGrafter"/>
</dbReference>
<dbReference type="SUPFAM" id="SSF46689">
    <property type="entry name" value="Homeodomain-like"/>
    <property type="match status" value="1"/>
</dbReference>
<dbReference type="Pfam" id="PF12833">
    <property type="entry name" value="HTH_18"/>
    <property type="match status" value="1"/>
</dbReference>
<evidence type="ECO:0000256" key="2">
    <source>
        <dbReference type="ARBA" id="ARBA00023125"/>
    </source>
</evidence>
<dbReference type="Pfam" id="PF12625">
    <property type="entry name" value="Arabinose_bd"/>
    <property type="match status" value="1"/>
</dbReference>
<keyword evidence="1" id="KW-0805">Transcription regulation</keyword>
<gene>
    <name evidence="5" type="ORF">FVW59_11865</name>
</gene>
<dbReference type="PROSITE" id="PS01124">
    <property type="entry name" value="HTH_ARAC_FAMILY_2"/>
    <property type="match status" value="1"/>
</dbReference>
<dbReference type="Gene3D" id="1.10.10.60">
    <property type="entry name" value="Homeodomain-like"/>
    <property type="match status" value="1"/>
</dbReference>
<organism evidence="5 6">
    <name type="scientific">Parahaliea aestuarii</name>
    <dbReference type="NCBI Taxonomy" id="1852021"/>
    <lineage>
        <taxon>Bacteria</taxon>
        <taxon>Pseudomonadati</taxon>
        <taxon>Pseudomonadota</taxon>
        <taxon>Gammaproteobacteria</taxon>
        <taxon>Cellvibrionales</taxon>
        <taxon>Halieaceae</taxon>
        <taxon>Parahaliea</taxon>
    </lineage>
</organism>
<sequence length="337" mass="38618">MTTLADLHRPGIATHFARVLVSRATRLGVPEAQLLQAVRLNRELLEEGRVRISPVQLGALMRMVWRELDDELMGFGAGAHRFGTFALMARQMVDSATLGEALRYSVRFYNLTSPALRWQLRESGPCELALSLTEPAADPDHLLEEFMLLIWHRFCNWLIGERIPLQRTAFRFAAPAHRAEYRLMFPGPVQYGQAVSSIQVDGAWLRAPVIRSRRDLRRYLQRLPDEWFVKQIFADSVSARVLRALADASADLSLEELSGQWHLSSRTLHRQLKREGSSFRRLREQYRRDRAEALLLEGNGPIGEVAQSLAMTEPAFSRAFKLWTGMSPLAYRRARRR</sequence>
<keyword evidence="3" id="KW-0804">Transcription</keyword>
<dbReference type="InterPro" id="IPR018060">
    <property type="entry name" value="HTH_AraC"/>
</dbReference>
<dbReference type="GO" id="GO:0005829">
    <property type="term" value="C:cytosol"/>
    <property type="evidence" value="ECO:0007669"/>
    <property type="project" value="TreeGrafter"/>
</dbReference>